<evidence type="ECO:0000256" key="11">
    <source>
        <dbReference type="ARBA" id="ARBA00029774"/>
    </source>
</evidence>
<feature type="binding site" evidence="14">
    <location>
        <position position="142"/>
    </location>
    <ligand>
        <name>L-threonine</name>
        <dbReference type="ChEBI" id="CHEBI:57926"/>
    </ligand>
</feature>
<dbReference type="PANTHER" id="PTHR17490">
    <property type="entry name" value="SUA5"/>
    <property type="match status" value="1"/>
</dbReference>
<proteinExistence type="inferred from homology"/>
<dbReference type="EC" id="2.7.7.87" evidence="3 13"/>
<dbReference type="Pfam" id="PF01300">
    <property type="entry name" value="Sua5_yciO_yrdC"/>
    <property type="match status" value="1"/>
</dbReference>
<keyword evidence="6 13" id="KW-0808">Transferase</keyword>
<dbReference type="Pfam" id="PF03481">
    <property type="entry name" value="Sua5_C"/>
    <property type="match status" value="1"/>
</dbReference>
<dbReference type="InterPro" id="IPR038385">
    <property type="entry name" value="Sua5/YwlC_C"/>
</dbReference>
<evidence type="ECO:0000256" key="7">
    <source>
        <dbReference type="ARBA" id="ARBA00022694"/>
    </source>
</evidence>
<keyword evidence="8 13" id="KW-0548">Nucleotidyltransferase</keyword>
<dbReference type="SUPFAM" id="SSF55821">
    <property type="entry name" value="YrdC/RibB"/>
    <property type="match status" value="1"/>
</dbReference>
<evidence type="ECO:0000256" key="14">
    <source>
        <dbReference type="PIRSR" id="PIRSR004930-1"/>
    </source>
</evidence>
<dbReference type="InterPro" id="IPR010923">
    <property type="entry name" value="T(6)A37_SUA5"/>
</dbReference>
<feature type="binding site" evidence="14">
    <location>
        <position position="183"/>
    </location>
    <ligand>
        <name>L-threonine</name>
        <dbReference type="ChEBI" id="CHEBI:57926"/>
    </ligand>
</feature>
<dbReference type="PIRSF" id="PIRSF004930">
    <property type="entry name" value="Tln_factor_SUA5"/>
    <property type="match status" value="1"/>
</dbReference>
<dbReference type="GO" id="GO:0006450">
    <property type="term" value="P:regulation of translational fidelity"/>
    <property type="evidence" value="ECO:0007669"/>
    <property type="project" value="TreeGrafter"/>
</dbReference>
<feature type="domain" description="YrdC-like" evidence="15">
    <location>
        <begin position="8"/>
        <end position="201"/>
    </location>
</feature>
<dbReference type="GO" id="GO:0061710">
    <property type="term" value="F:L-threonylcarbamoyladenylate synthase"/>
    <property type="evidence" value="ECO:0007669"/>
    <property type="project" value="UniProtKB-EC"/>
</dbReference>
<feature type="binding site" evidence="14">
    <location>
        <position position="112"/>
    </location>
    <ligand>
        <name>ATP</name>
        <dbReference type="ChEBI" id="CHEBI:30616"/>
    </ligand>
</feature>
<gene>
    <name evidence="16" type="ORF">BJ959_001617</name>
</gene>
<dbReference type="GO" id="GO:0005524">
    <property type="term" value="F:ATP binding"/>
    <property type="evidence" value="ECO:0007669"/>
    <property type="project" value="UniProtKB-UniRule"/>
</dbReference>
<evidence type="ECO:0000313" key="16">
    <source>
        <dbReference type="EMBL" id="MBB5618121.1"/>
    </source>
</evidence>
<dbReference type="GO" id="GO:0005737">
    <property type="term" value="C:cytoplasm"/>
    <property type="evidence" value="ECO:0007669"/>
    <property type="project" value="UniProtKB-SubCell"/>
</dbReference>
<dbReference type="InterPro" id="IPR017945">
    <property type="entry name" value="DHBP_synth_RibB-like_a/b_dom"/>
</dbReference>
<feature type="binding site" evidence="14">
    <location>
        <position position="116"/>
    </location>
    <ligand>
        <name>L-threonine</name>
        <dbReference type="ChEBI" id="CHEBI:57926"/>
    </ligand>
</feature>
<evidence type="ECO:0000256" key="6">
    <source>
        <dbReference type="ARBA" id="ARBA00022679"/>
    </source>
</evidence>
<comment type="similarity">
    <text evidence="2 13">Belongs to the SUA5 family.</text>
</comment>
<evidence type="ECO:0000256" key="12">
    <source>
        <dbReference type="ARBA" id="ARBA00048366"/>
    </source>
</evidence>
<feature type="binding site" evidence="14">
    <location>
        <position position="30"/>
    </location>
    <ligand>
        <name>L-threonine</name>
        <dbReference type="ChEBI" id="CHEBI:57926"/>
    </ligand>
</feature>
<name>A0A840X7A0_9MICO</name>
<keyword evidence="10 13" id="KW-0067">ATP-binding</keyword>
<evidence type="ECO:0000256" key="10">
    <source>
        <dbReference type="ARBA" id="ARBA00022840"/>
    </source>
</evidence>
<dbReference type="GO" id="GO:0008033">
    <property type="term" value="P:tRNA processing"/>
    <property type="evidence" value="ECO:0007669"/>
    <property type="project" value="UniProtKB-KW"/>
</dbReference>
<dbReference type="InterPro" id="IPR006070">
    <property type="entry name" value="Sua5-like_dom"/>
</dbReference>
<comment type="function">
    <text evidence="13">Required for the formation of a threonylcarbamoyl group on adenosine at position 37 (t(6)A37) in tRNAs that read codons beginning with adenine.</text>
</comment>
<accession>A0A840X7A0</accession>
<dbReference type="Proteomes" id="UP000552883">
    <property type="component" value="Unassembled WGS sequence"/>
</dbReference>
<dbReference type="InterPro" id="IPR005145">
    <property type="entry name" value="Sua5_C"/>
</dbReference>
<keyword evidence="9 13" id="KW-0547">Nucleotide-binding</keyword>
<keyword evidence="7 13" id="KW-0819">tRNA processing</keyword>
<evidence type="ECO:0000256" key="13">
    <source>
        <dbReference type="PIRNR" id="PIRNR004930"/>
    </source>
</evidence>
<reference evidence="16 17" key="1">
    <citation type="submission" date="2020-08" db="EMBL/GenBank/DDBJ databases">
        <title>Sequencing the genomes of 1000 actinobacteria strains.</title>
        <authorList>
            <person name="Klenk H.-P."/>
        </authorList>
    </citation>
    <scope>NUCLEOTIDE SEQUENCE [LARGE SCALE GENOMIC DNA]</scope>
    <source>
        <strain evidence="16 17">DSM 23889</strain>
    </source>
</reference>
<organism evidence="16 17">
    <name type="scientific">Microcella frigidaquae</name>
    <dbReference type="NCBI Taxonomy" id="424758"/>
    <lineage>
        <taxon>Bacteria</taxon>
        <taxon>Bacillati</taxon>
        <taxon>Actinomycetota</taxon>
        <taxon>Actinomycetes</taxon>
        <taxon>Micrococcales</taxon>
        <taxon>Microbacteriaceae</taxon>
        <taxon>Microcella</taxon>
    </lineage>
</organism>
<comment type="catalytic activity">
    <reaction evidence="12 13">
        <text>L-threonine + hydrogencarbonate + ATP = L-threonylcarbamoyladenylate + diphosphate + H2O</text>
        <dbReference type="Rhea" id="RHEA:36407"/>
        <dbReference type="ChEBI" id="CHEBI:15377"/>
        <dbReference type="ChEBI" id="CHEBI:17544"/>
        <dbReference type="ChEBI" id="CHEBI:30616"/>
        <dbReference type="ChEBI" id="CHEBI:33019"/>
        <dbReference type="ChEBI" id="CHEBI:57926"/>
        <dbReference type="ChEBI" id="CHEBI:73682"/>
        <dbReference type="EC" id="2.7.7.87"/>
    </reaction>
</comment>
<evidence type="ECO:0000313" key="17">
    <source>
        <dbReference type="Proteomes" id="UP000552883"/>
    </source>
</evidence>
<protein>
    <recommendedName>
        <fullName evidence="4 13">Threonylcarbamoyl-AMP synthase</fullName>
        <shortName evidence="13">TC-AMP synthase</shortName>
        <ecNumber evidence="3 13">2.7.7.87</ecNumber>
    </recommendedName>
    <alternativeName>
        <fullName evidence="11 13">L-threonylcarbamoyladenylate synthase</fullName>
    </alternativeName>
</protein>
<dbReference type="RefSeq" id="WP_207949146.1">
    <property type="nucleotide sequence ID" value="NZ_BAAANZ010000004.1"/>
</dbReference>
<comment type="caution">
    <text evidence="16">The sequence shown here is derived from an EMBL/GenBank/DDBJ whole genome shotgun (WGS) entry which is preliminary data.</text>
</comment>
<dbReference type="PROSITE" id="PS50890">
    <property type="entry name" value="PUA"/>
    <property type="match status" value="1"/>
</dbReference>
<dbReference type="EMBL" id="JACHBS010000001">
    <property type="protein sequence ID" value="MBB5618121.1"/>
    <property type="molecule type" value="Genomic_DNA"/>
</dbReference>
<dbReference type="NCBIfam" id="TIGR00057">
    <property type="entry name" value="L-threonylcarbamoyladenylate synthase"/>
    <property type="match status" value="1"/>
</dbReference>
<dbReference type="PANTHER" id="PTHR17490:SF16">
    <property type="entry name" value="THREONYLCARBAMOYL-AMP SYNTHASE"/>
    <property type="match status" value="1"/>
</dbReference>
<evidence type="ECO:0000256" key="4">
    <source>
        <dbReference type="ARBA" id="ARBA00015492"/>
    </source>
</evidence>
<dbReference type="AlphaFoldDB" id="A0A840X7A0"/>
<comment type="subcellular location">
    <subcellularLocation>
        <location evidence="1 13">Cytoplasm</location>
    </subcellularLocation>
</comment>
<sequence>MTSDPELGDSEDAAARALAAGHLVAFPTETVFGLGADAASPAAVARIFAAKGRPADHPLIVHVSDASLLDALATEVPEYARALAAAFWPGPMTLILPRSADVSDAVTGGQPTVGVRVPSHPTAHRLLQRFEQLGGRGVAAPSANRFGRVSPTTADAVRAELGDMLLPTDVILDGERSQVGIESTIIDCTGPAPVVLRPGSITDEQITAATGLALGEQRSTIRVSGSLPSHYAPHATVLLDERPRPGDGFIALHEHGTPEGVVRLAAPRTVDAYAHELYAALRAADDAGLRRVVAWQPSGGGVAVAVRDRLGRAAHRETPGAEGAQSDE</sequence>
<keyword evidence="5 13" id="KW-0963">Cytoplasm</keyword>
<evidence type="ECO:0000256" key="9">
    <source>
        <dbReference type="ARBA" id="ARBA00022741"/>
    </source>
</evidence>
<feature type="binding site" evidence="14">
    <location>
        <position position="150"/>
    </location>
    <ligand>
        <name>ATP</name>
        <dbReference type="ChEBI" id="CHEBI:30616"/>
    </ligand>
</feature>
<dbReference type="InterPro" id="IPR050156">
    <property type="entry name" value="TC-AMP_synthase_SUA5"/>
</dbReference>
<evidence type="ECO:0000256" key="5">
    <source>
        <dbReference type="ARBA" id="ARBA00022490"/>
    </source>
</evidence>
<feature type="binding site" evidence="14">
    <location>
        <position position="197"/>
    </location>
    <ligand>
        <name>ATP</name>
        <dbReference type="ChEBI" id="CHEBI:30616"/>
    </ligand>
</feature>
<feature type="binding site" evidence="14">
    <location>
        <position position="62"/>
    </location>
    <ligand>
        <name>L-threonine</name>
        <dbReference type="ChEBI" id="CHEBI:57926"/>
    </ligand>
</feature>
<evidence type="ECO:0000256" key="8">
    <source>
        <dbReference type="ARBA" id="ARBA00022695"/>
    </source>
</evidence>
<evidence type="ECO:0000259" key="15">
    <source>
        <dbReference type="PROSITE" id="PS51163"/>
    </source>
</evidence>
<dbReference type="Gene3D" id="3.90.870.10">
    <property type="entry name" value="DHBP synthase"/>
    <property type="match status" value="1"/>
</dbReference>
<feature type="binding site" evidence="14">
    <location>
        <position position="53"/>
    </location>
    <ligand>
        <name>ATP</name>
        <dbReference type="ChEBI" id="CHEBI:30616"/>
    </ligand>
</feature>
<evidence type="ECO:0000256" key="3">
    <source>
        <dbReference type="ARBA" id="ARBA00012584"/>
    </source>
</evidence>
<keyword evidence="17" id="KW-1185">Reference proteome</keyword>
<dbReference type="GO" id="GO:0000049">
    <property type="term" value="F:tRNA binding"/>
    <property type="evidence" value="ECO:0007669"/>
    <property type="project" value="TreeGrafter"/>
</dbReference>
<evidence type="ECO:0000256" key="1">
    <source>
        <dbReference type="ARBA" id="ARBA00004496"/>
    </source>
</evidence>
<feature type="binding site" evidence="14">
    <location>
        <position position="140"/>
    </location>
    <ligand>
        <name>L-threonine</name>
        <dbReference type="ChEBI" id="CHEBI:57926"/>
    </ligand>
</feature>
<feature type="binding site" evidence="14">
    <location>
        <position position="231"/>
    </location>
    <ligand>
        <name>ATP</name>
        <dbReference type="ChEBI" id="CHEBI:30616"/>
    </ligand>
</feature>
<evidence type="ECO:0000256" key="2">
    <source>
        <dbReference type="ARBA" id="ARBA00007663"/>
    </source>
</evidence>
<dbReference type="Gene3D" id="3.40.50.11030">
    <property type="entry name" value="Threonylcarbamoyl-AMP synthase, C-terminal domain"/>
    <property type="match status" value="1"/>
</dbReference>
<dbReference type="GO" id="GO:0003725">
    <property type="term" value="F:double-stranded RNA binding"/>
    <property type="evidence" value="ECO:0007669"/>
    <property type="project" value="UniProtKB-UniRule"/>
</dbReference>
<dbReference type="PROSITE" id="PS51163">
    <property type="entry name" value="YRDC"/>
    <property type="match status" value="1"/>
</dbReference>